<gene>
    <name evidence="4" type="ORF">LCGC14_0417720</name>
</gene>
<keyword evidence="1" id="KW-0479">Metal-binding</keyword>
<dbReference type="InterPro" id="IPR002509">
    <property type="entry name" value="NODB_dom"/>
</dbReference>
<evidence type="ECO:0000259" key="3">
    <source>
        <dbReference type="Pfam" id="PF01522"/>
    </source>
</evidence>
<proteinExistence type="predicted"/>
<dbReference type="GO" id="GO:0046872">
    <property type="term" value="F:metal ion binding"/>
    <property type="evidence" value="ECO:0007669"/>
    <property type="project" value="UniProtKB-KW"/>
</dbReference>
<dbReference type="PANTHER" id="PTHR10587">
    <property type="entry name" value="GLYCOSYL TRANSFERASE-RELATED"/>
    <property type="match status" value="1"/>
</dbReference>
<evidence type="ECO:0000313" key="4">
    <source>
        <dbReference type="EMBL" id="KKN71706.1"/>
    </source>
</evidence>
<dbReference type="InterPro" id="IPR011330">
    <property type="entry name" value="Glyco_hydro/deAcase_b/a-brl"/>
</dbReference>
<organism evidence="4">
    <name type="scientific">marine sediment metagenome</name>
    <dbReference type="NCBI Taxonomy" id="412755"/>
    <lineage>
        <taxon>unclassified sequences</taxon>
        <taxon>metagenomes</taxon>
        <taxon>ecological metagenomes</taxon>
    </lineage>
</organism>
<evidence type="ECO:0000256" key="1">
    <source>
        <dbReference type="ARBA" id="ARBA00022723"/>
    </source>
</evidence>
<accession>A0A0F9VDP9</accession>
<evidence type="ECO:0000256" key="2">
    <source>
        <dbReference type="ARBA" id="ARBA00022801"/>
    </source>
</evidence>
<dbReference type="Gene3D" id="3.20.20.370">
    <property type="entry name" value="Glycoside hydrolase/deacetylase"/>
    <property type="match status" value="1"/>
</dbReference>
<dbReference type="EMBL" id="LAZR01000377">
    <property type="protein sequence ID" value="KKN71706.1"/>
    <property type="molecule type" value="Genomic_DNA"/>
</dbReference>
<sequence length="201" mass="23654">MNRGAITISVDDGHPNDFLVAELLRKHGLVATFYWSAKNPKHEVMMEGEMKTFVKHFPQMEIGQHTYSHRLLTRLTEISWMQEISQGLEWHERLFGTRPKSFCYPRGYYTPEIADFLFAKKYRCARSVINLRKLPKNMRLFEMDGGYHVFNDELRPSGDNKSYWLHSWEATDLGNLDRLFERLGKNFTSVTNTEYASNHLI</sequence>
<dbReference type="SUPFAM" id="SSF88713">
    <property type="entry name" value="Glycoside hydrolase/deacetylase"/>
    <property type="match status" value="1"/>
</dbReference>
<protein>
    <recommendedName>
        <fullName evidence="3">NodB homology domain-containing protein</fullName>
    </recommendedName>
</protein>
<dbReference type="InterPro" id="IPR050248">
    <property type="entry name" value="Polysacc_deacetylase_ArnD"/>
</dbReference>
<reference evidence="4" key="1">
    <citation type="journal article" date="2015" name="Nature">
        <title>Complex archaea that bridge the gap between prokaryotes and eukaryotes.</title>
        <authorList>
            <person name="Spang A."/>
            <person name="Saw J.H."/>
            <person name="Jorgensen S.L."/>
            <person name="Zaremba-Niedzwiedzka K."/>
            <person name="Martijn J."/>
            <person name="Lind A.E."/>
            <person name="van Eijk R."/>
            <person name="Schleper C."/>
            <person name="Guy L."/>
            <person name="Ettema T.J."/>
        </authorList>
    </citation>
    <scope>NUCLEOTIDE SEQUENCE</scope>
</reference>
<feature type="domain" description="NodB homology" evidence="3">
    <location>
        <begin position="3"/>
        <end position="115"/>
    </location>
</feature>
<name>A0A0F9VDP9_9ZZZZ</name>
<dbReference type="GO" id="GO:0016020">
    <property type="term" value="C:membrane"/>
    <property type="evidence" value="ECO:0007669"/>
    <property type="project" value="TreeGrafter"/>
</dbReference>
<keyword evidence="2" id="KW-0378">Hydrolase</keyword>
<comment type="caution">
    <text evidence="4">The sequence shown here is derived from an EMBL/GenBank/DDBJ whole genome shotgun (WGS) entry which is preliminary data.</text>
</comment>
<dbReference type="GO" id="GO:0005975">
    <property type="term" value="P:carbohydrate metabolic process"/>
    <property type="evidence" value="ECO:0007669"/>
    <property type="project" value="InterPro"/>
</dbReference>
<dbReference type="AlphaFoldDB" id="A0A0F9VDP9"/>
<dbReference type="PANTHER" id="PTHR10587:SF133">
    <property type="entry name" value="CHITIN DEACETYLASE 1-RELATED"/>
    <property type="match status" value="1"/>
</dbReference>
<dbReference type="Pfam" id="PF01522">
    <property type="entry name" value="Polysacc_deac_1"/>
    <property type="match status" value="1"/>
</dbReference>
<dbReference type="GO" id="GO:0016810">
    <property type="term" value="F:hydrolase activity, acting on carbon-nitrogen (but not peptide) bonds"/>
    <property type="evidence" value="ECO:0007669"/>
    <property type="project" value="InterPro"/>
</dbReference>